<accession>A0A1A0RCD1</accession>
<evidence type="ECO:0000313" key="4">
    <source>
        <dbReference type="Proteomes" id="UP000093902"/>
    </source>
</evidence>
<dbReference type="Pfam" id="PF02720">
    <property type="entry name" value="DUF222"/>
    <property type="match status" value="1"/>
</dbReference>
<dbReference type="OrthoDB" id="4775237at2"/>
<comment type="caution">
    <text evidence="3">The sequence shown here is derived from an EMBL/GenBank/DDBJ whole genome shotgun (WGS) entry which is preliminary data.</text>
</comment>
<feature type="non-terminal residue" evidence="3">
    <location>
        <position position="461"/>
    </location>
</feature>
<protein>
    <recommendedName>
        <fullName evidence="2">DUF222 domain-containing protein</fullName>
    </recommendedName>
</protein>
<gene>
    <name evidence="3" type="ORF">A5792_16280</name>
</gene>
<name>A0A1A0RCD1_MYCPR</name>
<evidence type="ECO:0000256" key="1">
    <source>
        <dbReference type="SAM" id="MobiDB-lite"/>
    </source>
</evidence>
<feature type="compositionally biased region" description="Basic and acidic residues" evidence="1">
    <location>
        <begin position="436"/>
        <end position="455"/>
    </location>
</feature>
<evidence type="ECO:0000259" key="2">
    <source>
        <dbReference type="Pfam" id="PF02720"/>
    </source>
</evidence>
<evidence type="ECO:0000313" key="3">
    <source>
        <dbReference type="EMBL" id="OBB31379.1"/>
    </source>
</evidence>
<proteinExistence type="predicted"/>
<dbReference type="InterPro" id="IPR003615">
    <property type="entry name" value="HNH_nuc"/>
</dbReference>
<organism evidence="3 4">
    <name type="scientific">Mycolicibacterium peregrinum</name>
    <name type="common">Mycobacterium peregrinum</name>
    <dbReference type="NCBI Taxonomy" id="43304"/>
    <lineage>
        <taxon>Bacteria</taxon>
        <taxon>Bacillati</taxon>
        <taxon>Actinomycetota</taxon>
        <taxon>Actinomycetes</taxon>
        <taxon>Mycobacteriales</taxon>
        <taxon>Mycobacteriaceae</taxon>
        <taxon>Mycolicibacterium</taxon>
    </lineage>
</organism>
<feature type="domain" description="DUF222" evidence="2">
    <location>
        <begin position="17"/>
        <end position="320"/>
    </location>
</feature>
<feature type="region of interest" description="Disordered" evidence="1">
    <location>
        <begin position="426"/>
        <end position="461"/>
    </location>
</feature>
<dbReference type="RefSeq" id="WP_064931635.1">
    <property type="nucleotide sequence ID" value="NZ_LZSO01000015.1"/>
</dbReference>
<dbReference type="EMBL" id="LZSO01000015">
    <property type="protein sequence ID" value="OBB31379.1"/>
    <property type="molecule type" value="Genomic_DNA"/>
</dbReference>
<dbReference type="CDD" id="cd00085">
    <property type="entry name" value="HNHc"/>
    <property type="match status" value="1"/>
</dbReference>
<reference evidence="4" key="1">
    <citation type="submission" date="2016-06" db="EMBL/GenBank/DDBJ databases">
        <authorList>
            <person name="Sutton G."/>
            <person name="Brinkac L."/>
            <person name="Sanka R."/>
            <person name="Adams M."/>
            <person name="Lau E."/>
            <person name="Mehaffy C."/>
            <person name="Tameris M."/>
            <person name="Hatherill M."/>
            <person name="Hanekom W."/>
            <person name="Mahomed H."/>
            <person name="Mcshane H."/>
        </authorList>
    </citation>
    <scope>NUCLEOTIDE SEQUENCE [LARGE SCALE GENOMIC DNA]</scope>
    <source>
        <strain evidence="4">852002-51209_SCH5440388</strain>
    </source>
</reference>
<dbReference type="AlphaFoldDB" id="A0A1A0RCD1"/>
<dbReference type="Proteomes" id="UP000093902">
    <property type="component" value="Unassembled WGS sequence"/>
</dbReference>
<dbReference type="InterPro" id="IPR003870">
    <property type="entry name" value="DUF222"/>
</dbReference>
<sequence length="461" mass="50923">MFEADSDADLIDKISGAARAESAAIARRLAAIGELDTRREVELAESIFWTTDPFEEVSAEISAALRISRGRAGTQIHHARVLRDKLPLVAARFAVGDIDYRIVRMIIARTGIVDPTVWAGLDEELAARAHRWMRLSERQLRDRVDQWIAKLDPNGVRVPPIVDDGRFVQVEASTPGMTSIWANIHAADGVALNQRLDAVADTVCKHDPRTREQRHADAVGPLARLESHMPCLCRREDCPAAQQRAAADAAMVHVLAEQATVDGTCDDPGYLVGHGILPAESVRDLAATAKLKPVRMPATTAAEPQYRPSVALSEFIHWRDLTYRFPGCDAPAERCDIDHTAPWPTGPTHPSNTKLFCRAHHLVKTFCPGWSDRQHPDGTIEFTTPTGHTHVTEPHGAGLFPTLAQPTGDLNLAEPEAPGLDQNLNRAAKMPKRSRTREQDRQDRIAEERRLRAELNNDLAT</sequence>